<gene>
    <name evidence="2" type="ORF">ACFSBK_01340</name>
</gene>
<reference evidence="3" key="1">
    <citation type="journal article" date="2019" name="Int. J. Syst. Evol. Microbiol.">
        <title>The Global Catalogue of Microorganisms (GCM) 10K type strain sequencing project: providing services to taxonomists for standard genome sequencing and annotation.</title>
        <authorList>
            <consortium name="The Broad Institute Genomics Platform"/>
            <consortium name="The Broad Institute Genome Sequencing Center for Infectious Disease"/>
            <person name="Wu L."/>
            <person name="Ma J."/>
        </authorList>
    </citation>
    <scope>NUCLEOTIDE SEQUENCE [LARGE SCALE GENOMIC DNA]</scope>
    <source>
        <strain evidence="3">KCTC 42143</strain>
    </source>
</reference>
<keyword evidence="1" id="KW-0472">Membrane</keyword>
<comment type="caution">
    <text evidence="2">The sequence shown here is derived from an EMBL/GenBank/DDBJ whole genome shotgun (WGS) entry which is preliminary data.</text>
</comment>
<evidence type="ECO:0000313" key="2">
    <source>
        <dbReference type="EMBL" id="MFD1798505.1"/>
    </source>
</evidence>
<dbReference type="RefSeq" id="WP_058919608.1">
    <property type="nucleotide sequence ID" value="NZ_JBHSQC010000005.1"/>
</dbReference>
<keyword evidence="3" id="KW-1185">Reference proteome</keyword>
<keyword evidence="1" id="KW-1133">Transmembrane helix</keyword>
<feature type="transmembrane region" description="Helical" evidence="1">
    <location>
        <begin position="36"/>
        <end position="57"/>
    </location>
</feature>
<evidence type="ECO:0000256" key="1">
    <source>
        <dbReference type="SAM" id="Phobius"/>
    </source>
</evidence>
<name>A0ABW4NKK8_9LACT</name>
<proteinExistence type="predicted"/>
<sequence>MKKNDRSLYAALTGISVFLVQLIMELFVKDLISNSFVYVIIDSIVLFAVIYGVHIVLKNKDGKKNKS</sequence>
<dbReference type="EMBL" id="JBHUFF010000006">
    <property type="protein sequence ID" value="MFD1798505.1"/>
    <property type="molecule type" value="Genomic_DNA"/>
</dbReference>
<evidence type="ECO:0000313" key="3">
    <source>
        <dbReference type="Proteomes" id="UP001597285"/>
    </source>
</evidence>
<keyword evidence="1" id="KW-0812">Transmembrane</keyword>
<organism evidence="2 3">
    <name type="scientific">Carnobacterium antarcticum</name>
    <dbReference type="NCBI Taxonomy" id="2126436"/>
    <lineage>
        <taxon>Bacteria</taxon>
        <taxon>Bacillati</taxon>
        <taxon>Bacillota</taxon>
        <taxon>Bacilli</taxon>
        <taxon>Lactobacillales</taxon>
        <taxon>Carnobacteriaceae</taxon>
        <taxon>Carnobacterium</taxon>
    </lineage>
</organism>
<dbReference type="Proteomes" id="UP001597285">
    <property type="component" value="Unassembled WGS sequence"/>
</dbReference>
<accession>A0ABW4NKK8</accession>
<protein>
    <submittedName>
        <fullName evidence="2">Uncharacterized protein</fullName>
    </submittedName>
</protein>
<feature type="transmembrane region" description="Helical" evidence="1">
    <location>
        <begin position="7"/>
        <end position="24"/>
    </location>
</feature>